<reference evidence="4 5" key="1">
    <citation type="journal article" date="2023" name="Life. Sci Alliance">
        <title>Evolutionary insights into 3D genome organization and epigenetic landscape of Vigna mungo.</title>
        <authorList>
            <person name="Junaid A."/>
            <person name="Singh B."/>
            <person name="Bhatia S."/>
        </authorList>
    </citation>
    <scope>NUCLEOTIDE SEQUENCE [LARGE SCALE GENOMIC DNA]</scope>
    <source>
        <strain evidence="4">Urdbean</strain>
    </source>
</reference>
<dbReference type="GO" id="GO:0008270">
    <property type="term" value="F:zinc ion binding"/>
    <property type="evidence" value="ECO:0007669"/>
    <property type="project" value="UniProtKB-KW"/>
</dbReference>
<gene>
    <name evidence="4" type="ORF">V8G54_018700</name>
</gene>
<evidence type="ECO:0000259" key="3">
    <source>
        <dbReference type="PROSITE" id="PS50158"/>
    </source>
</evidence>
<sequence>MKMKEAEGEANNLAKAERRYLILMLLTKDFKNVVCVIEESKDLSLFTVEKLVGGRGTDPSNKSLGHEEEKEQSDKNWCEREGSPWRGGRLWNSKYDMYGHYAKERYSCKCFNCGKDEYFAKNCPFNGKEETTNLTKQVKEEMSLLMVTCSLGTEQVENSTRQLSKLESPSNMVEQLNNSNSSMGNLDSSVKNLDISMEQVNILESSVGSPGNSMEHVNSSNKSMDQQANMLSSKAQPTPMISFIHLTHDVTLYRSIPSSDLSIIGFSEAYWSTNIEDIKSTICFCIYLGTNLISWHSQKQKVVSGATLRLNAEVQLLFLLRYSEYSLFLLNFTSMEDYQRFIMII</sequence>
<dbReference type="Proteomes" id="UP001374535">
    <property type="component" value="Chromosome 6"/>
</dbReference>
<name>A0AAQ3N8T5_VIGMU</name>
<feature type="compositionally biased region" description="Basic and acidic residues" evidence="2">
    <location>
        <begin position="64"/>
        <end position="78"/>
    </location>
</feature>
<accession>A0AAQ3N8T5</accession>
<dbReference type="PROSITE" id="PS50158">
    <property type="entry name" value="ZF_CCHC"/>
    <property type="match status" value="1"/>
</dbReference>
<keyword evidence="1" id="KW-0863">Zinc-finger</keyword>
<keyword evidence="1" id="KW-0479">Metal-binding</keyword>
<organism evidence="4 5">
    <name type="scientific">Vigna mungo</name>
    <name type="common">Black gram</name>
    <name type="synonym">Phaseolus mungo</name>
    <dbReference type="NCBI Taxonomy" id="3915"/>
    <lineage>
        <taxon>Eukaryota</taxon>
        <taxon>Viridiplantae</taxon>
        <taxon>Streptophyta</taxon>
        <taxon>Embryophyta</taxon>
        <taxon>Tracheophyta</taxon>
        <taxon>Spermatophyta</taxon>
        <taxon>Magnoliopsida</taxon>
        <taxon>eudicotyledons</taxon>
        <taxon>Gunneridae</taxon>
        <taxon>Pentapetalae</taxon>
        <taxon>rosids</taxon>
        <taxon>fabids</taxon>
        <taxon>Fabales</taxon>
        <taxon>Fabaceae</taxon>
        <taxon>Papilionoideae</taxon>
        <taxon>50 kb inversion clade</taxon>
        <taxon>NPAAA clade</taxon>
        <taxon>indigoferoid/millettioid clade</taxon>
        <taxon>Phaseoleae</taxon>
        <taxon>Vigna</taxon>
    </lineage>
</organism>
<dbReference type="EMBL" id="CP144695">
    <property type="protein sequence ID" value="WVZ05354.1"/>
    <property type="molecule type" value="Genomic_DNA"/>
</dbReference>
<proteinExistence type="predicted"/>
<dbReference type="GO" id="GO:0003676">
    <property type="term" value="F:nucleic acid binding"/>
    <property type="evidence" value="ECO:0007669"/>
    <property type="project" value="InterPro"/>
</dbReference>
<keyword evidence="1" id="KW-0862">Zinc</keyword>
<evidence type="ECO:0000313" key="4">
    <source>
        <dbReference type="EMBL" id="WVZ05354.1"/>
    </source>
</evidence>
<evidence type="ECO:0000313" key="5">
    <source>
        <dbReference type="Proteomes" id="UP001374535"/>
    </source>
</evidence>
<dbReference type="AlphaFoldDB" id="A0AAQ3N8T5"/>
<evidence type="ECO:0000256" key="1">
    <source>
        <dbReference type="PROSITE-ProRule" id="PRU00047"/>
    </source>
</evidence>
<dbReference type="Gene3D" id="4.10.60.10">
    <property type="entry name" value="Zinc finger, CCHC-type"/>
    <property type="match status" value="1"/>
</dbReference>
<feature type="region of interest" description="Disordered" evidence="2">
    <location>
        <begin position="57"/>
        <end position="78"/>
    </location>
</feature>
<feature type="domain" description="CCHC-type" evidence="3">
    <location>
        <begin position="109"/>
        <end position="124"/>
    </location>
</feature>
<dbReference type="InterPro" id="IPR001878">
    <property type="entry name" value="Znf_CCHC"/>
</dbReference>
<protein>
    <recommendedName>
        <fullName evidence="3">CCHC-type domain-containing protein</fullName>
    </recommendedName>
</protein>
<evidence type="ECO:0000256" key="2">
    <source>
        <dbReference type="SAM" id="MobiDB-lite"/>
    </source>
</evidence>
<keyword evidence="5" id="KW-1185">Reference proteome</keyword>